<dbReference type="GO" id="GO:0042910">
    <property type="term" value="F:xenobiotic transmembrane transporter activity"/>
    <property type="evidence" value="ECO:0007669"/>
    <property type="project" value="InterPro"/>
</dbReference>
<keyword evidence="4" id="KW-1185">Reference proteome</keyword>
<comment type="caution">
    <text evidence="3">The sequence shown here is derived from an EMBL/GenBank/DDBJ whole genome shotgun (WGS) entry which is preliminary data.</text>
</comment>
<dbReference type="RefSeq" id="XP_056055796.1">
    <property type="nucleotide sequence ID" value="XM_056198894.1"/>
</dbReference>
<gene>
    <name evidence="3" type="ORF">LMH87_000908</name>
</gene>
<comment type="similarity">
    <text evidence="1">Belongs to the multi antimicrobial extrusion (MATE) (TC 2.A.66.1) family.</text>
</comment>
<accession>A0A9W8QHS4</accession>
<protein>
    <submittedName>
        <fullName evidence="3">Uncharacterized protein</fullName>
    </submittedName>
</protein>
<dbReference type="EMBL" id="JAJHUN010000007">
    <property type="protein sequence ID" value="KAJ4155672.1"/>
    <property type="molecule type" value="Genomic_DNA"/>
</dbReference>
<dbReference type="GeneID" id="80888067"/>
<dbReference type="Pfam" id="PF01554">
    <property type="entry name" value="MatE"/>
    <property type="match status" value="1"/>
</dbReference>
<keyword evidence="2" id="KW-0472">Membrane</keyword>
<evidence type="ECO:0000256" key="1">
    <source>
        <dbReference type="ARBA" id="ARBA00010199"/>
    </source>
</evidence>
<keyword evidence="2" id="KW-0812">Transmembrane</keyword>
<feature type="transmembrane region" description="Helical" evidence="2">
    <location>
        <begin position="79"/>
        <end position="102"/>
    </location>
</feature>
<evidence type="ECO:0000256" key="2">
    <source>
        <dbReference type="SAM" id="Phobius"/>
    </source>
</evidence>
<keyword evidence="2" id="KW-1133">Transmembrane helix</keyword>
<proteinExistence type="inferred from homology"/>
<organism evidence="3 4">
    <name type="scientific">Akanthomyces muscarius</name>
    <name type="common">Entomopathogenic fungus</name>
    <name type="synonym">Lecanicillium muscarium</name>
    <dbReference type="NCBI Taxonomy" id="2231603"/>
    <lineage>
        <taxon>Eukaryota</taxon>
        <taxon>Fungi</taxon>
        <taxon>Dikarya</taxon>
        <taxon>Ascomycota</taxon>
        <taxon>Pezizomycotina</taxon>
        <taxon>Sordariomycetes</taxon>
        <taxon>Hypocreomycetidae</taxon>
        <taxon>Hypocreales</taxon>
        <taxon>Cordycipitaceae</taxon>
        <taxon>Akanthomyces</taxon>
    </lineage>
</organism>
<reference evidence="3" key="1">
    <citation type="journal article" date="2023" name="Access Microbiol">
        <title>De-novo genome assembly for Akanthomyces muscarius, a biocontrol agent of insect agricultural pests.</title>
        <authorList>
            <person name="Erdos Z."/>
            <person name="Studholme D.J."/>
            <person name="Raymond B."/>
            <person name="Sharma M."/>
        </authorList>
    </citation>
    <scope>NUCLEOTIDE SEQUENCE</scope>
    <source>
        <strain evidence="3">Ve6</strain>
    </source>
</reference>
<evidence type="ECO:0000313" key="4">
    <source>
        <dbReference type="Proteomes" id="UP001144673"/>
    </source>
</evidence>
<name>A0A9W8QHS4_AKAMU</name>
<dbReference type="KEGG" id="amus:LMH87_000908"/>
<feature type="transmembrane region" description="Helical" evidence="2">
    <location>
        <begin position="55"/>
        <end position="73"/>
    </location>
</feature>
<dbReference type="GO" id="GO:0016020">
    <property type="term" value="C:membrane"/>
    <property type="evidence" value="ECO:0007669"/>
    <property type="project" value="InterPro"/>
</dbReference>
<dbReference type="Proteomes" id="UP001144673">
    <property type="component" value="Chromosome 6"/>
</dbReference>
<dbReference type="AlphaFoldDB" id="A0A9W8QHS4"/>
<dbReference type="InterPro" id="IPR002528">
    <property type="entry name" value="MATE_fam"/>
</dbReference>
<dbReference type="GO" id="GO:0015297">
    <property type="term" value="F:antiporter activity"/>
    <property type="evidence" value="ECO:0007669"/>
    <property type="project" value="InterPro"/>
</dbReference>
<evidence type="ECO:0000313" key="3">
    <source>
        <dbReference type="EMBL" id="KAJ4155672.1"/>
    </source>
</evidence>
<sequence length="141" mass="14707">MALRSWIGSLVTSDPDVVAATATVLPVIAVFQVLVPSNARALGILRGAGRSHISGTCNTLACCGVGISLGWVLESQLGWGLVGLWIGIICGSGVLLILLTAFKLTLPWKIIALAASGKWNEMSDIRLAGFLRSSIFCRTGG</sequence>
<feature type="transmembrane region" description="Helical" evidence="2">
    <location>
        <begin position="17"/>
        <end position="35"/>
    </location>
</feature>